<feature type="signal peptide" evidence="1">
    <location>
        <begin position="1"/>
        <end position="20"/>
    </location>
</feature>
<gene>
    <name evidence="2" type="ORF">KD146_12310</name>
</gene>
<dbReference type="EMBL" id="JAGXTP010000001">
    <property type="protein sequence ID" value="MBS3849482.1"/>
    <property type="molecule type" value="Genomic_DNA"/>
</dbReference>
<dbReference type="RefSeq" id="WP_212658951.1">
    <property type="nucleotide sequence ID" value="NZ_JAGXTP010000001.1"/>
</dbReference>
<comment type="caution">
    <text evidence="2">The sequence shown here is derived from an EMBL/GenBank/DDBJ whole genome shotgun (WGS) entry which is preliminary data.</text>
</comment>
<dbReference type="Proteomes" id="UP000678281">
    <property type="component" value="Unassembled WGS sequence"/>
</dbReference>
<proteinExistence type="predicted"/>
<evidence type="ECO:0000313" key="3">
    <source>
        <dbReference type="Proteomes" id="UP000678281"/>
    </source>
</evidence>
<keyword evidence="3" id="KW-1185">Reference proteome</keyword>
<keyword evidence="1" id="KW-0732">Signal</keyword>
<dbReference type="AlphaFoldDB" id="A0A942E8S3"/>
<sequence>MHTLLATAIVLSLGTGSVMAQSQTITADVWADNWFEMYVNGEKVLEDSVPITTERSFNAETASFEADMPMTIAIMAKDFKENDSGLEYIGTNRQQMGDGGLIAQFHDAAGALVAVTDGDARCLVVHHAPLDVACAKESNPVAGEGACGFTETDIPSDWTAPGFDDSAWPAAVVHSAQEVSPKDGYDNIAWDSSAELIWGEDLHQDNTLICRITVGS</sequence>
<name>A0A942E8S3_9HYPH</name>
<feature type="chain" id="PRO_5036737997" evidence="1">
    <location>
        <begin position="21"/>
        <end position="216"/>
    </location>
</feature>
<organism evidence="2 3">
    <name type="scientific">Devosia litorisediminis</name>
    <dbReference type="NCBI Taxonomy" id="2829817"/>
    <lineage>
        <taxon>Bacteria</taxon>
        <taxon>Pseudomonadati</taxon>
        <taxon>Pseudomonadota</taxon>
        <taxon>Alphaproteobacteria</taxon>
        <taxon>Hyphomicrobiales</taxon>
        <taxon>Devosiaceae</taxon>
        <taxon>Devosia</taxon>
    </lineage>
</organism>
<reference evidence="2" key="1">
    <citation type="submission" date="2021-04" db="EMBL/GenBank/DDBJ databases">
        <title>Devosia litorisediminis sp. nov., isolated from a sand dune.</title>
        <authorList>
            <person name="Park S."/>
            <person name="Yoon J.-H."/>
        </authorList>
    </citation>
    <scope>NUCLEOTIDE SEQUENCE</scope>
    <source>
        <strain evidence="2">BSSL-BM10</strain>
    </source>
</reference>
<protein>
    <submittedName>
        <fullName evidence="2">PEBP family protein</fullName>
    </submittedName>
</protein>
<dbReference type="Gene3D" id="2.60.120.260">
    <property type="entry name" value="Galactose-binding domain-like"/>
    <property type="match status" value="1"/>
</dbReference>
<accession>A0A942E8S3</accession>
<evidence type="ECO:0000256" key="1">
    <source>
        <dbReference type="SAM" id="SignalP"/>
    </source>
</evidence>
<evidence type="ECO:0000313" key="2">
    <source>
        <dbReference type="EMBL" id="MBS3849482.1"/>
    </source>
</evidence>